<keyword evidence="1" id="KW-0175">Coiled coil</keyword>
<feature type="coiled-coil region" evidence="1">
    <location>
        <begin position="89"/>
        <end position="123"/>
    </location>
</feature>
<reference evidence="2" key="1">
    <citation type="journal article" date="2012" name="Nature">
        <title>The tomato genome sequence provides insights into fleshy fruit evolution.</title>
        <authorList>
            <consortium name="Tomato Genome Consortium"/>
        </authorList>
    </citation>
    <scope>NUCLEOTIDE SEQUENCE [LARGE SCALE GENOMIC DNA]</scope>
    <source>
        <strain evidence="2">cv. Heinz 1706</strain>
    </source>
</reference>
<dbReference type="AlphaFoldDB" id="A0A3Q7FJ79"/>
<dbReference type="Gramene" id="Solyc03g071795.1.1">
    <property type="protein sequence ID" value="Solyc03g071795.1.1"/>
    <property type="gene ID" value="Solyc03g071795.1"/>
</dbReference>
<protein>
    <submittedName>
        <fullName evidence="2">Uncharacterized protein</fullName>
    </submittedName>
</protein>
<dbReference type="EnsemblPlants" id="Solyc03g071795.1.1">
    <property type="protein sequence ID" value="Solyc03g071795.1.1"/>
    <property type="gene ID" value="Solyc03g071795.1"/>
</dbReference>
<evidence type="ECO:0000313" key="2">
    <source>
        <dbReference type="EnsemblPlants" id="Solyc03g071795.1.1"/>
    </source>
</evidence>
<keyword evidence="3" id="KW-1185">Reference proteome</keyword>
<evidence type="ECO:0000313" key="3">
    <source>
        <dbReference type="Proteomes" id="UP000004994"/>
    </source>
</evidence>
<accession>A0A3Q7FJ79</accession>
<reference evidence="2" key="2">
    <citation type="submission" date="2019-01" db="UniProtKB">
        <authorList>
            <consortium name="EnsemblPlants"/>
        </authorList>
    </citation>
    <scope>IDENTIFICATION</scope>
    <source>
        <strain evidence="2">cv. Heinz 1706</strain>
    </source>
</reference>
<evidence type="ECO:0000256" key="1">
    <source>
        <dbReference type="SAM" id="Coils"/>
    </source>
</evidence>
<proteinExistence type="predicted"/>
<name>A0A3Q7FJ79_SOLLC</name>
<dbReference type="Proteomes" id="UP000004994">
    <property type="component" value="Chromosome 3"/>
</dbReference>
<sequence length="144" mass="15902">MAIELGLRIGESCVKETAKIIVILFARYVVLVRLAKGLVDLPLQTSPKELLIMHDPSLSQGGQMNSFTFAGNQYLMQNGNAETFICESNVKLEDEVKEIGLQIKQHEDNIKFLQAALAKTYSASGAGYENKESSNGQHELETIE</sequence>
<dbReference type="InParanoid" id="A0A3Q7FJ79"/>
<organism evidence="2">
    <name type="scientific">Solanum lycopersicum</name>
    <name type="common">Tomato</name>
    <name type="synonym">Lycopersicon esculentum</name>
    <dbReference type="NCBI Taxonomy" id="4081"/>
    <lineage>
        <taxon>Eukaryota</taxon>
        <taxon>Viridiplantae</taxon>
        <taxon>Streptophyta</taxon>
        <taxon>Embryophyta</taxon>
        <taxon>Tracheophyta</taxon>
        <taxon>Spermatophyta</taxon>
        <taxon>Magnoliopsida</taxon>
        <taxon>eudicotyledons</taxon>
        <taxon>Gunneridae</taxon>
        <taxon>Pentapetalae</taxon>
        <taxon>asterids</taxon>
        <taxon>lamiids</taxon>
        <taxon>Solanales</taxon>
        <taxon>Solanaceae</taxon>
        <taxon>Solanoideae</taxon>
        <taxon>Solaneae</taxon>
        <taxon>Solanum</taxon>
        <taxon>Solanum subgen. Lycopersicon</taxon>
    </lineage>
</organism>